<proteinExistence type="predicted"/>
<keyword evidence="1" id="KW-0812">Transmembrane</keyword>
<gene>
    <name evidence="2" type="ORF">GWK47_000963</name>
</gene>
<feature type="transmembrane region" description="Helical" evidence="1">
    <location>
        <begin position="144"/>
        <end position="162"/>
    </location>
</feature>
<evidence type="ECO:0000313" key="3">
    <source>
        <dbReference type="Proteomes" id="UP000770661"/>
    </source>
</evidence>
<comment type="caution">
    <text evidence="2">The sequence shown here is derived from an EMBL/GenBank/DDBJ whole genome shotgun (WGS) entry which is preliminary data.</text>
</comment>
<name>A0A8J4Y8E2_CHIOP</name>
<keyword evidence="1" id="KW-1133">Transmembrane helix</keyword>
<keyword evidence="1" id="KW-0472">Membrane</keyword>
<dbReference type="EMBL" id="JACEEZ010018628">
    <property type="protein sequence ID" value="KAG0716735.1"/>
    <property type="molecule type" value="Genomic_DNA"/>
</dbReference>
<accession>A0A8J4Y8E2</accession>
<keyword evidence="3" id="KW-1185">Reference proteome</keyword>
<evidence type="ECO:0000313" key="2">
    <source>
        <dbReference type="EMBL" id="KAG0716735.1"/>
    </source>
</evidence>
<protein>
    <submittedName>
        <fullName evidence="2">Uncharacterized protein</fullName>
    </submittedName>
</protein>
<sequence length="213" mass="24049">MLAKEGILDLQAFYKRAVQHLWNALDLEEGRGILQGGNKALVRQVSVRLTADDLEALHHYLHTETQPHKVDEFLQRGFTLQDPPPSAAATSLYHTASLMVTATLQAVKSLEVWLSVMCVGFVALGVWAVVLFVRDVQRELRWRAVLWMLGCVAFFICCLWHWRHMYKLAQSRRHAQMAKTGYAGIPEKCQPGASTSASVYDWVRVNIFGGPDE</sequence>
<dbReference type="AlphaFoldDB" id="A0A8J4Y8E2"/>
<evidence type="ECO:0000256" key="1">
    <source>
        <dbReference type="SAM" id="Phobius"/>
    </source>
</evidence>
<reference evidence="2" key="1">
    <citation type="submission" date="2020-07" db="EMBL/GenBank/DDBJ databases">
        <title>The High-quality genome of the commercially important snow crab, Chionoecetes opilio.</title>
        <authorList>
            <person name="Jeong J.-H."/>
            <person name="Ryu S."/>
        </authorList>
    </citation>
    <scope>NUCLEOTIDE SEQUENCE</scope>
    <source>
        <strain evidence="2">MADBK_172401_WGS</strain>
        <tissue evidence="2">Digestive gland</tissue>
    </source>
</reference>
<dbReference type="OrthoDB" id="6356022at2759"/>
<organism evidence="2 3">
    <name type="scientific">Chionoecetes opilio</name>
    <name type="common">Atlantic snow crab</name>
    <name type="synonym">Cancer opilio</name>
    <dbReference type="NCBI Taxonomy" id="41210"/>
    <lineage>
        <taxon>Eukaryota</taxon>
        <taxon>Metazoa</taxon>
        <taxon>Ecdysozoa</taxon>
        <taxon>Arthropoda</taxon>
        <taxon>Crustacea</taxon>
        <taxon>Multicrustacea</taxon>
        <taxon>Malacostraca</taxon>
        <taxon>Eumalacostraca</taxon>
        <taxon>Eucarida</taxon>
        <taxon>Decapoda</taxon>
        <taxon>Pleocyemata</taxon>
        <taxon>Brachyura</taxon>
        <taxon>Eubrachyura</taxon>
        <taxon>Majoidea</taxon>
        <taxon>Majidae</taxon>
        <taxon>Chionoecetes</taxon>
    </lineage>
</organism>
<feature type="transmembrane region" description="Helical" evidence="1">
    <location>
        <begin position="112"/>
        <end position="132"/>
    </location>
</feature>
<dbReference type="Proteomes" id="UP000770661">
    <property type="component" value="Unassembled WGS sequence"/>
</dbReference>